<organism evidence="2 3">
    <name type="scientific">Mucilaginibacter pineti</name>
    <dbReference type="NCBI Taxonomy" id="1391627"/>
    <lineage>
        <taxon>Bacteria</taxon>
        <taxon>Pseudomonadati</taxon>
        <taxon>Bacteroidota</taxon>
        <taxon>Sphingobacteriia</taxon>
        <taxon>Sphingobacteriales</taxon>
        <taxon>Sphingobacteriaceae</taxon>
        <taxon>Mucilaginibacter</taxon>
    </lineage>
</organism>
<name>A0A1G7E012_9SPHI</name>
<dbReference type="STRING" id="1391627.SAMN05216464_107197"/>
<gene>
    <name evidence="2" type="ORF">SAMN05216464_107197</name>
</gene>
<feature type="transmembrane region" description="Helical" evidence="1">
    <location>
        <begin position="16"/>
        <end position="38"/>
    </location>
</feature>
<keyword evidence="1" id="KW-0812">Transmembrane</keyword>
<evidence type="ECO:0000256" key="1">
    <source>
        <dbReference type="SAM" id="Phobius"/>
    </source>
</evidence>
<protein>
    <submittedName>
        <fullName evidence="2">Uncharacterized protein</fullName>
    </submittedName>
</protein>
<sequence>MSTDFNKEQKSPKRRFLLILGTAAFICIVIFGLMIIFWDRIPLQLQPYQRILFGVLIIGYGILRFSRLFKKDKYDEE</sequence>
<dbReference type="RefSeq" id="WP_091150585.1">
    <property type="nucleotide sequence ID" value="NZ_FNAI01000007.1"/>
</dbReference>
<accession>A0A1G7E012</accession>
<dbReference type="AlphaFoldDB" id="A0A1G7E012"/>
<dbReference type="OrthoDB" id="1376970at2"/>
<evidence type="ECO:0000313" key="3">
    <source>
        <dbReference type="Proteomes" id="UP000199072"/>
    </source>
</evidence>
<dbReference type="Proteomes" id="UP000199072">
    <property type="component" value="Unassembled WGS sequence"/>
</dbReference>
<feature type="transmembrane region" description="Helical" evidence="1">
    <location>
        <begin position="50"/>
        <end position="69"/>
    </location>
</feature>
<keyword evidence="3" id="KW-1185">Reference proteome</keyword>
<evidence type="ECO:0000313" key="2">
    <source>
        <dbReference type="EMBL" id="SDE56675.1"/>
    </source>
</evidence>
<reference evidence="2 3" key="1">
    <citation type="submission" date="2016-10" db="EMBL/GenBank/DDBJ databases">
        <authorList>
            <person name="de Groot N.N."/>
        </authorList>
    </citation>
    <scope>NUCLEOTIDE SEQUENCE [LARGE SCALE GENOMIC DNA]</scope>
    <source>
        <strain evidence="2 3">47C3B</strain>
    </source>
</reference>
<keyword evidence="1" id="KW-0472">Membrane</keyword>
<dbReference type="EMBL" id="FNAI01000007">
    <property type="protein sequence ID" value="SDE56675.1"/>
    <property type="molecule type" value="Genomic_DNA"/>
</dbReference>
<proteinExistence type="predicted"/>
<keyword evidence="1" id="KW-1133">Transmembrane helix</keyword>